<sequence length="74" mass="8467">SFLTQKLAFPNGLARKSLCFAKEAIIRHCHYSPFLITTEARSSDWRKEIDGCKTFRNIEEVATGAVFKEKQSMI</sequence>
<dbReference type="WBParaSite" id="nRc.2.0.1.t43244-RA">
    <property type="protein sequence ID" value="nRc.2.0.1.t43244-RA"/>
    <property type="gene ID" value="nRc.2.0.1.g43244"/>
</dbReference>
<protein>
    <submittedName>
        <fullName evidence="2">Uncharacterized protein</fullName>
    </submittedName>
</protein>
<keyword evidence="1" id="KW-1185">Reference proteome</keyword>
<dbReference type="AlphaFoldDB" id="A0A915KXP2"/>
<accession>A0A915KXP2</accession>
<reference evidence="2" key="1">
    <citation type="submission" date="2022-11" db="UniProtKB">
        <authorList>
            <consortium name="WormBaseParasite"/>
        </authorList>
    </citation>
    <scope>IDENTIFICATION</scope>
</reference>
<evidence type="ECO:0000313" key="2">
    <source>
        <dbReference type="WBParaSite" id="nRc.2.0.1.t43244-RA"/>
    </source>
</evidence>
<proteinExistence type="predicted"/>
<organism evidence="1 2">
    <name type="scientific">Romanomermis culicivorax</name>
    <name type="common">Nematode worm</name>
    <dbReference type="NCBI Taxonomy" id="13658"/>
    <lineage>
        <taxon>Eukaryota</taxon>
        <taxon>Metazoa</taxon>
        <taxon>Ecdysozoa</taxon>
        <taxon>Nematoda</taxon>
        <taxon>Enoplea</taxon>
        <taxon>Dorylaimia</taxon>
        <taxon>Mermithida</taxon>
        <taxon>Mermithoidea</taxon>
        <taxon>Mermithidae</taxon>
        <taxon>Romanomermis</taxon>
    </lineage>
</organism>
<evidence type="ECO:0000313" key="1">
    <source>
        <dbReference type="Proteomes" id="UP000887565"/>
    </source>
</evidence>
<name>A0A915KXP2_ROMCU</name>
<dbReference type="Proteomes" id="UP000887565">
    <property type="component" value="Unplaced"/>
</dbReference>